<proteinExistence type="predicted"/>
<evidence type="ECO:0000313" key="1">
    <source>
        <dbReference type="EMBL" id="GFR15680.1"/>
    </source>
</evidence>
<sequence length="68" mass="7712">MKCFYSRLVLMIPSNNISQHKVFARRETDTYVNKWDAKGWVSKDSDNGRGVLSGNMVTEKGVGRCECP</sequence>
<dbReference type="EMBL" id="BMAO01037154">
    <property type="protein sequence ID" value="GFR15680.1"/>
    <property type="molecule type" value="Genomic_DNA"/>
</dbReference>
<keyword evidence="2" id="KW-1185">Reference proteome</keyword>
<name>A0A8X6H5S5_TRICU</name>
<comment type="caution">
    <text evidence="1">The sequence shown here is derived from an EMBL/GenBank/DDBJ whole genome shotgun (WGS) entry which is preliminary data.</text>
</comment>
<accession>A0A8X6H5S5</accession>
<protein>
    <submittedName>
        <fullName evidence="1">Uncharacterized protein</fullName>
    </submittedName>
</protein>
<evidence type="ECO:0000313" key="2">
    <source>
        <dbReference type="Proteomes" id="UP000887116"/>
    </source>
</evidence>
<dbReference type="AlphaFoldDB" id="A0A8X6H5S5"/>
<organism evidence="1 2">
    <name type="scientific">Trichonephila clavata</name>
    <name type="common">Joro spider</name>
    <name type="synonym">Nephila clavata</name>
    <dbReference type="NCBI Taxonomy" id="2740835"/>
    <lineage>
        <taxon>Eukaryota</taxon>
        <taxon>Metazoa</taxon>
        <taxon>Ecdysozoa</taxon>
        <taxon>Arthropoda</taxon>
        <taxon>Chelicerata</taxon>
        <taxon>Arachnida</taxon>
        <taxon>Araneae</taxon>
        <taxon>Araneomorphae</taxon>
        <taxon>Entelegynae</taxon>
        <taxon>Araneoidea</taxon>
        <taxon>Nephilidae</taxon>
        <taxon>Trichonephila</taxon>
    </lineage>
</organism>
<gene>
    <name evidence="1" type="ORF">TNCT_628421</name>
</gene>
<dbReference type="Proteomes" id="UP000887116">
    <property type="component" value="Unassembled WGS sequence"/>
</dbReference>
<reference evidence="1" key="1">
    <citation type="submission" date="2020-07" db="EMBL/GenBank/DDBJ databases">
        <title>Multicomponent nature underlies the extraordinary mechanical properties of spider dragline silk.</title>
        <authorList>
            <person name="Kono N."/>
            <person name="Nakamura H."/>
            <person name="Mori M."/>
            <person name="Yoshida Y."/>
            <person name="Ohtoshi R."/>
            <person name="Malay A.D."/>
            <person name="Moran D.A.P."/>
            <person name="Tomita M."/>
            <person name="Numata K."/>
            <person name="Arakawa K."/>
        </authorList>
    </citation>
    <scope>NUCLEOTIDE SEQUENCE</scope>
</reference>